<organism evidence="1 2">
    <name type="scientific">Acrocarpospora phusangensis</name>
    <dbReference type="NCBI Taxonomy" id="1070424"/>
    <lineage>
        <taxon>Bacteria</taxon>
        <taxon>Bacillati</taxon>
        <taxon>Actinomycetota</taxon>
        <taxon>Actinomycetes</taxon>
        <taxon>Streptosporangiales</taxon>
        <taxon>Streptosporangiaceae</taxon>
        <taxon>Acrocarpospora</taxon>
    </lineage>
</organism>
<dbReference type="PANTHER" id="PTHR47505">
    <property type="entry name" value="DNA UTILIZATION PROTEIN YHGH"/>
    <property type="match status" value="1"/>
</dbReference>
<dbReference type="Gene3D" id="3.40.50.2020">
    <property type="match status" value="1"/>
</dbReference>
<dbReference type="PANTHER" id="PTHR47505:SF1">
    <property type="entry name" value="DNA UTILIZATION PROTEIN YHGH"/>
    <property type="match status" value="1"/>
</dbReference>
<dbReference type="AlphaFoldDB" id="A0A919Q8D4"/>
<proteinExistence type="predicted"/>
<name>A0A919Q8D4_9ACTN</name>
<dbReference type="Proteomes" id="UP000640052">
    <property type="component" value="Unassembled WGS sequence"/>
</dbReference>
<dbReference type="EMBL" id="BOOA01000002">
    <property type="protein sequence ID" value="GIH22090.1"/>
    <property type="molecule type" value="Genomic_DNA"/>
</dbReference>
<dbReference type="SUPFAM" id="SSF53271">
    <property type="entry name" value="PRTase-like"/>
    <property type="match status" value="1"/>
</dbReference>
<evidence type="ECO:0000313" key="2">
    <source>
        <dbReference type="Proteomes" id="UP000640052"/>
    </source>
</evidence>
<gene>
    <name evidence="1" type="ORF">Aph01nite_04000</name>
</gene>
<protein>
    <recommendedName>
        <fullName evidence="3">Phosphoribosyltransferase domain-containing protein</fullName>
    </recommendedName>
</protein>
<dbReference type="InterPro" id="IPR051910">
    <property type="entry name" value="ComF/GntX_DNA_util-trans"/>
</dbReference>
<accession>A0A919Q8D4</accession>
<reference evidence="1" key="1">
    <citation type="submission" date="2021-01" db="EMBL/GenBank/DDBJ databases">
        <title>Whole genome shotgun sequence of Acrocarpospora phusangensis NBRC 108782.</title>
        <authorList>
            <person name="Komaki H."/>
            <person name="Tamura T."/>
        </authorList>
    </citation>
    <scope>NUCLEOTIDE SEQUENCE</scope>
    <source>
        <strain evidence="1">NBRC 108782</strain>
    </source>
</reference>
<dbReference type="RefSeq" id="WP_204038940.1">
    <property type="nucleotide sequence ID" value="NZ_BOOA01000002.1"/>
</dbReference>
<evidence type="ECO:0008006" key="3">
    <source>
        <dbReference type="Google" id="ProtNLM"/>
    </source>
</evidence>
<dbReference type="InterPro" id="IPR029057">
    <property type="entry name" value="PRTase-like"/>
</dbReference>
<evidence type="ECO:0000313" key="1">
    <source>
        <dbReference type="EMBL" id="GIH22090.1"/>
    </source>
</evidence>
<sequence>MLAALLDLILPPRCAGCGRAPLPACPLCPACTARLRGDPSPRPPENPPLGMPEVWAAAEYAGAVRRLLVAHKERGRVALAPLLGGCLAETLTAATGGVWPALELVPVPSAPAATRRRGHDPVRRMAAAAVRELRARGRPVTLAPVLRPRRRVADQAGLSAPERAENLAGGFVVPEGRPRASGRVLAVLVDDVVTTGATLAAAAEALRAAGAQAPLAVTVAATRKRVTTTRHARDDRNLVSDRE</sequence>
<comment type="caution">
    <text evidence="1">The sequence shown here is derived from an EMBL/GenBank/DDBJ whole genome shotgun (WGS) entry which is preliminary data.</text>
</comment>
<keyword evidence="2" id="KW-1185">Reference proteome</keyword>